<feature type="domain" description="NGO1945-like C-terminal" evidence="2">
    <location>
        <begin position="148"/>
        <end position="239"/>
    </location>
</feature>
<feature type="domain" description="Putative DNA-binding" evidence="1">
    <location>
        <begin position="7"/>
        <end position="92"/>
    </location>
</feature>
<name>A0A1Y1QMG1_9GAMM</name>
<dbReference type="Gene3D" id="1.10.150.690">
    <property type="entry name" value="DUF2063"/>
    <property type="match status" value="1"/>
</dbReference>
<gene>
    <name evidence="3" type="ORF">BWK73_24025</name>
</gene>
<accession>A0A1Y1QMG1</accession>
<evidence type="ECO:0000313" key="4">
    <source>
        <dbReference type="Proteomes" id="UP000192491"/>
    </source>
</evidence>
<dbReference type="EMBL" id="MTEJ01000159">
    <property type="protein sequence ID" value="OQX08958.1"/>
    <property type="molecule type" value="Genomic_DNA"/>
</dbReference>
<evidence type="ECO:0000259" key="1">
    <source>
        <dbReference type="Pfam" id="PF09836"/>
    </source>
</evidence>
<organism evidence="3 4">
    <name type="scientific">Thiothrix lacustris</name>
    <dbReference type="NCBI Taxonomy" id="525917"/>
    <lineage>
        <taxon>Bacteria</taxon>
        <taxon>Pseudomonadati</taxon>
        <taxon>Pseudomonadota</taxon>
        <taxon>Gammaproteobacteria</taxon>
        <taxon>Thiotrichales</taxon>
        <taxon>Thiotrichaceae</taxon>
        <taxon>Thiothrix</taxon>
    </lineage>
</organism>
<comment type="caution">
    <text evidence="3">The sequence shown here is derived from an EMBL/GenBank/DDBJ whole genome shotgun (WGS) entry which is preliminary data.</text>
</comment>
<dbReference type="Gene3D" id="3.90.930.50">
    <property type="match status" value="1"/>
</dbReference>
<proteinExistence type="predicted"/>
<evidence type="ECO:0000313" key="3">
    <source>
        <dbReference type="EMBL" id="OQX08958.1"/>
    </source>
</evidence>
<dbReference type="Proteomes" id="UP000192491">
    <property type="component" value="Unassembled WGS sequence"/>
</dbReference>
<protein>
    <submittedName>
        <fullName evidence="3">Uncharacterized protein</fullName>
    </submittedName>
</protein>
<dbReference type="Pfam" id="PF09836">
    <property type="entry name" value="DUF2063"/>
    <property type="match status" value="1"/>
</dbReference>
<dbReference type="AlphaFoldDB" id="A0A1Y1QMG1"/>
<dbReference type="InterPro" id="IPR054098">
    <property type="entry name" value="NGO1945-like_C"/>
</dbReference>
<reference evidence="3 4" key="1">
    <citation type="submission" date="2017-01" db="EMBL/GenBank/DDBJ databases">
        <title>Novel large sulfur bacteria in the metagenomes of groundwater-fed chemosynthetic microbial mats in the Lake Huron basin.</title>
        <authorList>
            <person name="Sharrar A.M."/>
            <person name="Flood B.E."/>
            <person name="Bailey J.V."/>
            <person name="Jones D.S."/>
            <person name="Biddanda B."/>
            <person name="Ruberg S.A."/>
            <person name="Marcus D.N."/>
            <person name="Dick G.J."/>
        </authorList>
    </citation>
    <scope>NUCLEOTIDE SEQUENCE [LARGE SCALE GENOMIC DNA]</scope>
    <source>
        <strain evidence="3">A8</strain>
    </source>
</reference>
<dbReference type="InterPro" id="IPR018640">
    <property type="entry name" value="DUF2063"/>
</dbReference>
<evidence type="ECO:0000259" key="2">
    <source>
        <dbReference type="Pfam" id="PF22106"/>
    </source>
</evidence>
<dbReference type="Pfam" id="PF22106">
    <property type="entry name" value="NGO1945_C"/>
    <property type="match status" value="1"/>
</dbReference>
<dbReference type="InterPro" id="IPR044922">
    <property type="entry name" value="DUF2063_N_sf"/>
</dbReference>
<sequence length="252" mass="28693">MNATEHYQRTFAAHLRNPALNPPPAGVDPQRMGVYVRLLFNNVEDFLSGCFPVLRSILDNAQWRELVRQFYAEHACQSPYFWEIPAEFVQWLTARQAEVRLMAQFPFLLELAHYEWVEVPLLLDDTQVDWAAVNSDGDLLDEPLVLNPVMLLQSYQYPVQTIAPDTLPSEPQPTHLLLLRNREGKVDFVVLNAVTAHLVQLLGETTTAREALLQLAQALQHPDPEQLLGFGMTILQQLHTQQVILGTSAHRQ</sequence>